<dbReference type="InterPro" id="IPR047737">
    <property type="entry name" value="LysC"/>
</dbReference>
<evidence type="ECO:0000313" key="2">
    <source>
        <dbReference type="Proteomes" id="UP001200247"/>
    </source>
</evidence>
<proteinExistence type="predicted"/>
<evidence type="ECO:0000313" key="1">
    <source>
        <dbReference type="EMBL" id="MCG9027112.1"/>
    </source>
</evidence>
<name>A0ABD4SUK1_9NEIS</name>
<dbReference type="AlphaFoldDB" id="A0ABD4SUK1"/>
<dbReference type="Pfam" id="PF23793">
    <property type="entry name" value="LysC"/>
    <property type="match status" value="1"/>
</dbReference>
<comment type="caution">
    <text evidence="1">The sequence shown here is derived from an EMBL/GenBank/DDBJ whole genome shotgun (WGS) entry which is preliminary data.</text>
</comment>
<gene>
    <name evidence="1" type="primary">lysC</name>
    <name evidence="1" type="ORF">LH440_14595</name>
</gene>
<sequence>MIPACLLTLGACSSVPPSPVPVITVSGCPGVTPCRLPDSRPQTNRDLLTELARTEAAWHACAAQVDLIHRCQQELNR</sequence>
<dbReference type="Proteomes" id="UP001200247">
    <property type="component" value="Unassembled WGS sequence"/>
</dbReference>
<dbReference type="NCBIfam" id="NF038368">
    <property type="entry name" value="P2_Rz1"/>
    <property type="match status" value="1"/>
</dbReference>
<reference evidence="1 2" key="1">
    <citation type="submission" date="2021-10" db="EMBL/GenBank/DDBJ databases">
        <title>Whole-genome sequencing analysis of Laribacter hongkongensis: virulence gene profiles, carbohydrate-active enzyme prediction, and antimicrobial resistance characterization.</title>
        <authorList>
            <person name="Yuan P."/>
            <person name="Zhan Y."/>
            <person name="Chen D."/>
        </authorList>
    </citation>
    <scope>NUCLEOTIDE SEQUENCE [LARGE SCALE GENOMIC DNA]</scope>
    <source>
        <strain evidence="1 2">W67</strain>
    </source>
</reference>
<dbReference type="EMBL" id="JAJAXM010000037">
    <property type="protein sequence ID" value="MCG9027112.1"/>
    <property type="molecule type" value="Genomic_DNA"/>
</dbReference>
<organism evidence="1 2">
    <name type="scientific">Laribacter hongkongensis</name>
    <dbReference type="NCBI Taxonomy" id="168471"/>
    <lineage>
        <taxon>Bacteria</taxon>
        <taxon>Pseudomonadati</taxon>
        <taxon>Pseudomonadota</taxon>
        <taxon>Betaproteobacteria</taxon>
        <taxon>Neisseriales</taxon>
        <taxon>Aquaspirillaceae</taxon>
        <taxon>Laribacter</taxon>
    </lineage>
</organism>
<protein>
    <submittedName>
        <fullName evidence="1">Rz1-like lysis system protein LysC</fullName>
    </submittedName>
</protein>
<accession>A0ABD4SUK1</accession>
<dbReference type="InterPro" id="IPR058979">
    <property type="entry name" value="LysC-like"/>
</dbReference>